<name>A0A9D1R0S4_9BACT</name>
<organism evidence="3 4">
    <name type="scientific">Candidatus Bilophila faecipullorum</name>
    <dbReference type="NCBI Taxonomy" id="2838482"/>
    <lineage>
        <taxon>Bacteria</taxon>
        <taxon>Pseudomonadati</taxon>
        <taxon>Thermodesulfobacteriota</taxon>
        <taxon>Desulfovibrionia</taxon>
        <taxon>Desulfovibrionales</taxon>
        <taxon>Desulfovibrionaceae</taxon>
        <taxon>Bilophila</taxon>
    </lineage>
</organism>
<sequence>MLSRCTLRFEPDKSKGPGYGLVIASCPGLTGTPEDVRFMLKNPATGLSLGPNGWQPGDERLTPDAVQGSGETLTLCVGPAVVDNLELQAIYQATLFLGDDQWQGGLGVSRIVYSRDPSLLPPLEPSPRPDVKPRADLPLPDIETDPAPLEPSSLPSADRLDMAERPKSRKGLVLNIIFAILTLLLLVGAGVFFYDKILPPNDAALEEKPAEILRRESADLPPGQEAPVRYAPDDLKGARGLQVARDALKRKAEPQTALELARQLMGDAGDIKAQDGAFLLVEEAAKSGDAQALLLLGDFYSPAQPQRGTIQ</sequence>
<evidence type="ECO:0000256" key="2">
    <source>
        <dbReference type="SAM" id="Phobius"/>
    </source>
</evidence>
<comment type="caution">
    <text evidence="3">The sequence shown here is derived from an EMBL/GenBank/DDBJ whole genome shotgun (WGS) entry which is preliminary data.</text>
</comment>
<reference evidence="3" key="2">
    <citation type="submission" date="2021-04" db="EMBL/GenBank/DDBJ databases">
        <authorList>
            <person name="Gilroy R."/>
        </authorList>
    </citation>
    <scope>NUCLEOTIDE SEQUENCE</scope>
    <source>
        <strain evidence="3">ChiSxjej5B17-1746</strain>
    </source>
</reference>
<evidence type="ECO:0000313" key="3">
    <source>
        <dbReference type="EMBL" id="HIW78835.1"/>
    </source>
</evidence>
<evidence type="ECO:0000256" key="1">
    <source>
        <dbReference type="SAM" id="MobiDB-lite"/>
    </source>
</evidence>
<feature type="compositionally biased region" description="Low complexity" evidence="1">
    <location>
        <begin position="146"/>
        <end position="157"/>
    </location>
</feature>
<protein>
    <submittedName>
        <fullName evidence="3">Uncharacterized protein</fullName>
    </submittedName>
</protein>
<dbReference type="EMBL" id="DXGI01000254">
    <property type="protein sequence ID" value="HIW78835.1"/>
    <property type="molecule type" value="Genomic_DNA"/>
</dbReference>
<feature type="region of interest" description="Disordered" evidence="1">
    <location>
        <begin position="119"/>
        <end position="161"/>
    </location>
</feature>
<dbReference type="AlphaFoldDB" id="A0A9D1R0S4"/>
<reference evidence="3" key="1">
    <citation type="journal article" date="2021" name="PeerJ">
        <title>Extensive microbial diversity within the chicken gut microbiome revealed by metagenomics and culture.</title>
        <authorList>
            <person name="Gilroy R."/>
            <person name="Ravi A."/>
            <person name="Getino M."/>
            <person name="Pursley I."/>
            <person name="Horton D.L."/>
            <person name="Alikhan N.F."/>
            <person name="Baker D."/>
            <person name="Gharbi K."/>
            <person name="Hall N."/>
            <person name="Watson M."/>
            <person name="Adriaenssens E.M."/>
            <person name="Foster-Nyarko E."/>
            <person name="Jarju S."/>
            <person name="Secka A."/>
            <person name="Antonio M."/>
            <person name="Oren A."/>
            <person name="Chaudhuri R.R."/>
            <person name="La Ragione R."/>
            <person name="Hildebrand F."/>
            <person name="Pallen M.J."/>
        </authorList>
    </citation>
    <scope>NUCLEOTIDE SEQUENCE</scope>
    <source>
        <strain evidence="3">ChiSxjej5B17-1746</strain>
    </source>
</reference>
<dbReference type="PROSITE" id="PS51257">
    <property type="entry name" value="PROKAR_LIPOPROTEIN"/>
    <property type="match status" value="1"/>
</dbReference>
<feature type="non-terminal residue" evidence="3">
    <location>
        <position position="311"/>
    </location>
</feature>
<dbReference type="Proteomes" id="UP000824264">
    <property type="component" value="Unassembled WGS sequence"/>
</dbReference>
<gene>
    <name evidence="3" type="ORF">H9874_06795</name>
</gene>
<feature type="transmembrane region" description="Helical" evidence="2">
    <location>
        <begin position="172"/>
        <end position="194"/>
    </location>
</feature>
<accession>A0A9D1R0S4</accession>
<evidence type="ECO:0000313" key="4">
    <source>
        <dbReference type="Proteomes" id="UP000824264"/>
    </source>
</evidence>
<keyword evidence="2" id="KW-0472">Membrane</keyword>
<keyword evidence="2" id="KW-1133">Transmembrane helix</keyword>
<proteinExistence type="predicted"/>
<keyword evidence="2" id="KW-0812">Transmembrane</keyword>